<organism evidence="1 2">
    <name type="scientific">Trichonephila clavipes</name>
    <name type="common">Golden silk orbweaver</name>
    <name type="synonym">Nephila clavipes</name>
    <dbReference type="NCBI Taxonomy" id="2585209"/>
    <lineage>
        <taxon>Eukaryota</taxon>
        <taxon>Metazoa</taxon>
        <taxon>Ecdysozoa</taxon>
        <taxon>Arthropoda</taxon>
        <taxon>Chelicerata</taxon>
        <taxon>Arachnida</taxon>
        <taxon>Araneae</taxon>
        <taxon>Araneomorphae</taxon>
        <taxon>Entelegynae</taxon>
        <taxon>Araneoidea</taxon>
        <taxon>Nephilidae</taxon>
        <taxon>Trichonephila</taxon>
    </lineage>
</organism>
<sequence>MRRVSRLSKSVCIASTRIISPAVSFGYSVAQGTGEELYELALLPLSNLQLRRPERVRQLRIENTSAIAVRPTQLCLASILSPNRVIIIPVTINEGTIKSKLYAKPVLSVYITKINSLSERTNLSKPWIPVLQRHRHSSSLVLQRHRRSSSLISFGSNLYPPPFKSLFFQGSPSVS</sequence>
<gene>
    <name evidence="1" type="ORF">TNCV_3684201</name>
</gene>
<reference evidence="1" key="1">
    <citation type="submission" date="2020-08" db="EMBL/GenBank/DDBJ databases">
        <title>Multicomponent nature underlies the extraordinary mechanical properties of spider dragline silk.</title>
        <authorList>
            <person name="Kono N."/>
            <person name="Nakamura H."/>
            <person name="Mori M."/>
            <person name="Yoshida Y."/>
            <person name="Ohtoshi R."/>
            <person name="Malay A.D."/>
            <person name="Moran D.A.P."/>
            <person name="Tomita M."/>
            <person name="Numata K."/>
            <person name="Arakawa K."/>
        </authorList>
    </citation>
    <scope>NUCLEOTIDE SEQUENCE</scope>
</reference>
<proteinExistence type="predicted"/>
<keyword evidence="2" id="KW-1185">Reference proteome</keyword>
<dbReference type="AlphaFoldDB" id="A0A8X6V156"/>
<name>A0A8X6V156_TRICX</name>
<protein>
    <submittedName>
        <fullName evidence="1">Uncharacterized protein</fullName>
    </submittedName>
</protein>
<evidence type="ECO:0000313" key="1">
    <source>
        <dbReference type="EMBL" id="GFX95368.1"/>
    </source>
</evidence>
<evidence type="ECO:0000313" key="2">
    <source>
        <dbReference type="Proteomes" id="UP000887159"/>
    </source>
</evidence>
<comment type="caution">
    <text evidence="1">The sequence shown here is derived from an EMBL/GenBank/DDBJ whole genome shotgun (WGS) entry which is preliminary data.</text>
</comment>
<accession>A0A8X6V156</accession>
<dbReference type="Proteomes" id="UP000887159">
    <property type="component" value="Unassembled WGS sequence"/>
</dbReference>
<dbReference type="EMBL" id="BMAU01021186">
    <property type="protein sequence ID" value="GFX95368.1"/>
    <property type="molecule type" value="Genomic_DNA"/>
</dbReference>